<proteinExistence type="predicted"/>
<organism evidence="1 2">
    <name type="scientific">Paraburkholderia steynii</name>
    <dbReference type="NCBI Taxonomy" id="1245441"/>
    <lineage>
        <taxon>Bacteria</taxon>
        <taxon>Pseudomonadati</taxon>
        <taxon>Pseudomonadota</taxon>
        <taxon>Betaproteobacteria</taxon>
        <taxon>Burkholderiales</taxon>
        <taxon>Burkholderiaceae</taxon>
        <taxon>Paraburkholderia</taxon>
    </lineage>
</organism>
<name>A0A7Z7B946_9BURK</name>
<dbReference type="Proteomes" id="UP000198900">
    <property type="component" value="Unassembled WGS sequence"/>
</dbReference>
<reference evidence="1" key="1">
    <citation type="submission" date="2016-10" db="EMBL/GenBank/DDBJ databases">
        <authorList>
            <person name="Varghese N."/>
            <person name="Submissions S."/>
        </authorList>
    </citation>
    <scope>NUCLEOTIDE SEQUENCE [LARGE SCALE GENOMIC DNA]</scope>
    <source>
        <strain evidence="1">YR281</strain>
    </source>
</reference>
<protein>
    <submittedName>
        <fullName evidence="1">Uncharacterized protein</fullName>
    </submittedName>
</protein>
<evidence type="ECO:0000313" key="2">
    <source>
        <dbReference type="Proteomes" id="UP000198900"/>
    </source>
</evidence>
<dbReference type="EMBL" id="FNDI01000012">
    <property type="protein sequence ID" value="SDI13423.1"/>
    <property type="molecule type" value="Genomic_DNA"/>
</dbReference>
<comment type="caution">
    <text evidence="1">The sequence shown here is derived from an EMBL/GenBank/DDBJ whole genome shotgun (WGS) entry which is preliminary data.</text>
</comment>
<evidence type="ECO:0000313" key="1">
    <source>
        <dbReference type="EMBL" id="SDI13423.1"/>
    </source>
</evidence>
<keyword evidence="2" id="KW-1185">Reference proteome</keyword>
<sequence>MNPHLKTHAIGRHFIDAGTAGGHADFSVLKRFTIAAGEAVSVFAQKLGLGCLRRRERLKFRHKAMRCVCCRTRT</sequence>
<accession>A0A7Z7B946</accession>
<dbReference type="AlphaFoldDB" id="A0A7Z7B946"/>
<gene>
    <name evidence="1" type="ORF">SAMN04487926_112161</name>
</gene>